<protein>
    <submittedName>
        <fullName evidence="3">Uncharacterized protein</fullName>
    </submittedName>
</protein>
<dbReference type="Proteomes" id="UP000053260">
    <property type="component" value="Unassembled WGS sequence"/>
</dbReference>
<reference evidence="3 4" key="1">
    <citation type="submission" date="2015-10" db="EMBL/GenBank/DDBJ databases">
        <title>Draft genome sequence of Streptomyces sp. RV15, isolated from a marine sponge.</title>
        <authorList>
            <person name="Ruckert C."/>
            <person name="Abdelmohsen U.R."/>
            <person name="Winkler A."/>
            <person name="Hentschel U."/>
            <person name="Kalinowski J."/>
            <person name="Kampfer P."/>
            <person name="Glaeser S."/>
        </authorList>
    </citation>
    <scope>NUCLEOTIDE SEQUENCE [LARGE SCALE GENOMIC DNA]</scope>
    <source>
        <strain evidence="3 4">RV15</strain>
    </source>
</reference>
<accession>A0A101UUT6</accession>
<keyword evidence="2" id="KW-0472">Membrane</keyword>
<dbReference type="EMBL" id="LMXB01000076">
    <property type="protein sequence ID" value="KUO17274.1"/>
    <property type="molecule type" value="Genomic_DNA"/>
</dbReference>
<name>A0A101UUT6_9ACTN</name>
<organism evidence="3 4">
    <name type="scientific">Streptomyces dysideae</name>
    <dbReference type="NCBI Taxonomy" id="909626"/>
    <lineage>
        <taxon>Bacteria</taxon>
        <taxon>Bacillati</taxon>
        <taxon>Actinomycetota</taxon>
        <taxon>Actinomycetes</taxon>
        <taxon>Kitasatosporales</taxon>
        <taxon>Streptomycetaceae</taxon>
        <taxon>Streptomyces</taxon>
    </lineage>
</organism>
<feature type="transmembrane region" description="Helical" evidence="2">
    <location>
        <begin position="28"/>
        <end position="47"/>
    </location>
</feature>
<dbReference type="AlphaFoldDB" id="A0A101UUT6"/>
<evidence type="ECO:0000256" key="1">
    <source>
        <dbReference type="SAM" id="MobiDB-lite"/>
    </source>
</evidence>
<feature type="region of interest" description="Disordered" evidence="1">
    <location>
        <begin position="84"/>
        <end position="103"/>
    </location>
</feature>
<evidence type="ECO:0000256" key="2">
    <source>
        <dbReference type="SAM" id="Phobius"/>
    </source>
</evidence>
<evidence type="ECO:0000313" key="3">
    <source>
        <dbReference type="EMBL" id="KUO17274.1"/>
    </source>
</evidence>
<comment type="caution">
    <text evidence="3">The sequence shown here is derived from an EMBL/GenBank/DDBJ whole genome shotgun (WGS) entry which is preliminary data.</text>
</comment>
<evidence type="ECO:0000313" key="4">
    <source>
        <dbReference type="Proteomes" id="UP000053260"/>
    </source>
</evidence>
<keyword evidence="2" id="KW-0812">Transmembrane</keyword>
<keyword evidence="4" id="KW-1185">Reference proteome</keyword>
<keyword evidence="2" id="KW-1133">Transmembrane helix</keyword>
<sequence>MLRAAVFAAVCVLLAALGHVLMSGSRVTWWVLTAGAAATGAVGWCLAGRERGLPLIVPFVVLDGPGTAEEVRRSIQVHPVRRPGGRQLTAFSGSRSRASGLAP</sequence>
<gene>
    <name evidence="3" type="ORF">AQJ91_30870</name>
</gene>
<proteinExistence type="predicted"/>